<evidence type="ECO:0000256" key="1">
    <source>
        <dbReference type="ARBA" id="ARBA00004651"/>
    </source>
</evidence>
<feature type="transmembrane region" description="Helical" evidence="7">
    <location>
        <begin position="286"/>
        <end position="307"/>
    </location>
</feature>
<evidence type="ECO:0000256" key="3">
    <source>
        <dbReference type="ARBA" id="ARBA00022692"/>
    </source>
</evidence>
<sequence>MRRPNGLAREAVRFKPASFAGTFLALLMSALIVSACGILLETGLRASVPPERYANAPVVAAADQNKYVVTGSGEDREKEATPLPDTARMDAGLAAKAAGAPGAATAVADFTFPVRATDAGARALNVPGGVLTAHGWGSHTFTGTSLTTGSAPREGEVVLDAGTARAAHAAVGDTVVLETAAGRQDFHVAGVAEAGPAETARGSGDAGALTWFADTQAPMLAGHPGKADAVVVLAEDGTDADALAGAVKQALADSGVQVHTGDDRGAVEDPGLGYAKVTLFGIGGSFGGIAAIVAVFTAAGTVALSVGQRAREFALLRAVGATPRQIRRAVASEALLVAPLAGIIGCLPGIGLAHWWFGQLQDRGVIPRAVDLHVSGLPLLAAVVMGLLTALGAGWMAGRRPAKIEPGQALSDASVERLRPGLVRTLLGVGALVGGTILTGVSARSAGDDAAGAALGVVMLFMLAVGLLGPLVARLCAGLFGLPLRGAGPSAELAAANSRTNARRLASAITPIVLAVAFSSTLVFMHTSETHAADKQLRAGITADHVVTDPAGLPVDAAARAARAPGVEAAVGLLNTQVLVPTGSGEFKSLQGAATQGVTGSGAELAKVQDLDVRDGSLDRLGEGRIAIGKTLATSADAGVGDRLPLYLPDGTEVSPEIVAVYGRGLGLATVTMDRASLAGHVTSGFDSTLLVRGGSEKSLTALGEVTDASGYATEQNRDAKLGAWMNNTMAAVLGGFAAVAAVNTLVMTVLDRRRELGMLRLVGSTRRQVMTMLRWEGLLVAVVGLVLGSAIAAATLIPMMSGVTGDMPYVPPLVYGCFAVAAGGLALLAVTLPARAALRRWS</sequence>
<keyword evidence="4 7" id="KW-1133">Transmembrane helix</keyword>
<keyword evidence="10" id="KW-1185">Reference proteome</keyword>
<dbReference type="RefSeq" id="WP_016828175.1">
    <property type="nucleotide sequence ID" value="NZ_CP023700.1"/>
</dbReference>
<feature type="transmembrane region" description="Helical" evidence="7">
    <location>
        <begin position="453"/>
        <end position="484"/>
    </location>
</feature>
<feature type="transmembrane region" description="Helical" evidence="7">
    <location>
        <begin position="814"/>
        <end position="833"/>
    </location>
</feature>
<feature type="transmembrane region" description="Helical" evidence="7">
    <location>
        <begin position="505"/>
        <end position="525"/>
    </location>
</feature>
<comment type="subcellular location">
    <subcellularLocation>
        <location evidence="1">Cell membrane</location>
        <topology evidence="1">Multi-pass membrane protein</topology>
    </subcellularLocation>
</comment>
<dbReference type="Pfam" id="PF02687">
    <property type="entry name" value="FtsX"/>
    <property type="match status" value="2"/>
</dbReference>
<feature type="transmembrane region" description="Helical" evidence="7">
    <location>
        <begin position="377"/>
        <end position="398"/>
    </location>
</feature>
<feature type="transmembrane region" description="Helical" evidence="7">
    <location>
        <begin position="421"/>
        <end position="441"/>
    </location>
</feature>
<feature type="domain" description="ABC3 transporter permease C-terminal" evidence="8">
    <location>
        <begin position="730"/>
        <end position="840"/>
    </location>
</feature>
<reference evidence="9 10" key="1">
    <citation type="submission" date="2017-09" db="EMBL/GenBank/DDBJ databases">
        <authorList>
            <person name="Lee N."/>
            <person name="Cho B.-K."/>
        </authorList>
    </citation>
    <scope>NUCLEOTIDE SEQUENCE [LARGE SCALE GENOMIC DNA]</scope>
    <source>
        <strain evidence="9 10">ATCC 39115</strain>
    </source>
</reference>
<keyword evidence="2" id="KW-1003">Cell membrane</keyword>
<feature type="transmembrane region" description="Helical" evidence="7">
    <location>
        <begin position="778"/>
        <end position="802"/>
    </location>
</feature>
<evidence type="ECO:0000256" key="7">
    <source>
        <dbReference type="SAM" id="Phobius"/>
    </source>
</evidence>
<gene>
    <name evidence="9" type="ORF">CP969_01775</name>
</gene>
<dbReference type="PANTHER" id="PTHR30572">
    <property type="entry name" value="MEMBRANE COMPONENT OF TRANSPORTER-RELATED"/>
    <property type="match status" value="1"/>
</dbReference>
<evidence type="ECO:0000256" key="2">
    <source>
        <dbReference type="ARBA" id="ARBA00022475"/>
    </source>
</evidence>
<evidence type="ECO:0000256" key="6">
    <source>
        <dbReference type="ARBA" id="ARBA00038076"/>
    </source>
</evidence>
<protein>
    <submittedName>
        <fullName evidence="9">ABC transporter permease</fullName>
    </submittedName>
</protein>
<accession>A0ABX6A888</accession>
<dbReference type="InterPro" id="IPR003838">
    <property type="entry name" value="ABC3_permease_C"/>
</dbReference>
<evidence type="ECO:0000256" key="4">
    <source>
        <dbReference type="ARBA" id="ARBA00022989"/>
    </source>
</evidence>
<evidence type="ECO:0000313" key="10">
    <source>
        <dbReference type="Proteomes" id="UP000327143"/>
    </source>
</evidence>
<name>A0ABX6A888_STRVD</name>
<proteinExistence type="inferred from homology"/>
<dbReference type="Proteomes" id="UP000327143">
    <property type="component" value="Chromosome"/>
</dbReference>
<comment type="similarity">
    <text evidence="6">Belongs to the ABC-4 integral membrane protein family.</text>
</comment>
<feature type="transmembrane region" description="Helical" evidence="7">
    <location>
        <begin position="730"/>
        <end position="751"/>
    </location>
</feature>
<feature type="domain" description="ABC3 transporter permease C-terminal" evidence="8">
    <location>
        <begin position="285"/>
        <end position="406"/>
    </location>
</feature>
<evidence type="ECO:0000259" key="8">
    <source>
        <dbReference type="Pfam" id="PF02687"/>
    </source>
</evidence>
<dbReference type="PANTHER" id="PTHR30572:SF4">
    <property type="entry name" value="ABC TRANSPORTER PERMEASE YTRF"/>
    <property type="match status" value="1"/>
</dbReference>
<evidence type="ECO:0000313" key="9">
    <source>
        <dbReference type="EMBL" id="QEU83602.1"/>
    </source>
</evidence>
<feature type="transmembrane region" description="Helical" evidence="7">
    <location>
        <begin position="334"/>
        <end position="357"/>
    </location>
</feature>
<dbReference type="InterPro" id="IPR050250">
    <property type="entry name" value="Macrolide_Exporter_MacB"/>
</dbReference>
<keyword evidence="3 7" id="KW-0812">Transmembrane</keyword>
<evidence type="ECO:0000256" key="5">
    <source>
        <dbReference type="ARBA" id="ARBA00023136"/>
    </source>
</evidence>
<keyword evidence="5 7" id="KW-0472">Membrane</keyword>
<dbReference type="EMBL" id="CP023700">
    <property type="protein sequence ID" value="QEU83602.1"/>
    <property type="molecule type" value="Genomic_DNA"/>
</dbReference>
<organism evidence="9 10">
    <name type="scientific">Streptomyces viridosporus T7A</name>
    <dbReference type="NCBI Taxonomy" id="665577"/>
    <lineage>
        <taxon>Bacteria</taxon>
        <taxon>Bacillati</taxon>
        <taxon>Actinomycetota</taxon>
        <taxon>Actinomycetes</taxon>
        <taxon>Kitasatosporales</taxon>
        <taxon>Streptomycetaceae</taxon>
        <taxon>Streptomyces</taxon>
    </lineage>
</organism>